<dbReference type="EMBL" id="BQNB010009374">
    <property type="protein sequence ID" value="GJS62634.1"/>
    <property type="molecule type" value="Genomic_DNA"/>
</dbReference>
<gene>
    <name evidence="1" type="ORF">Tco_0657418</name>
</gene>
<accession>A0ABQ4XBJ4</accession>
<sequence length="90" mass="10019">MSSSLGDSLPSVHLSLSFMIVVPECASDWVSCAYNDDHESFISLLSKSDRNAEVHGESCDMKVYHPEHTLVKNASHVYPLMEAQKKLLKP</sequence>
<evidence type="ECO:0000313" key="2">
    <source>
        <dbReference type="Proteomes" id="UP001151760"/>
    </source>
</evidence>
<keyword evidence="2" id="KW-1185">Reference proteome</keyword>
<dbReference type="Proteomes" id="UP001151760">
    <property type="component" value="Unassembled WGS sequence"/>
</dbReference>
<name>A0ABQ4XBJ4_9ASTR</name>
<protein>
    <submittedName>
        <fullName evidence="1">Uncharacterized protein</fullName>
    </submittedName>
</protein>
<reference evidence="1" key="1">
    <citation type="journal article" date="2022" name="Int. J. Mol. Sci.">
        <title>Draft Genome of Tanacetum Coccineum: Genomic Comparison of Closely Related Tanacetum-Family Plants.</title>
        <authorList>
            <person name="Yamashiro T."/>
            <person name="Shiraishi A."/>
            <person name="Nakayama K."/>
            <person name="Satake H."/>
        </authorList>
    </citation>
    <scope>NUCLEOTIDE SEQUENCE</scope>
</reference>
<organism evidence="1 2">
    <name type="scientific">Tanacetum coccineum</name>
    <dbReference type="NCBI Taxonomy" id="301880"/>
    <lineage>
        <taxon>Eukaryota</taxon>
        <taxon>Viridiplantae</taxon>
        <taxon>Streptophyta</taxon>
        <taxon>Embryophyta</taxon>
        <taxon>Tracheophyta</taxon>
        <taxon>Spermatophyta</taxon>
        <taxon>Magnoliopsida</taxon>
        <taxon>eudicotyledons</taxon>
        <taxon>Gunneridae</taxon>
        <taxon>Pentapetalae</taxon>
        <taxon>asterids</taxon>
        <taxon>campanulids</taxon>
        <taxon>Asterales</taxon>
        <taxon>Asteraceae</taxon>
        <taxon>Asteroideae</taxon>
        <taxon>Anthemideae</taxon>
        <taxon>Anthemidinae</taxon>
        <taxon>Tanacetum</taxon>
    </lineage>
</organism>
<reference evidence="1" key="2">
    <citation type="submission" date="2022-01" db="EMBL/GenBank/DDBJ databases">
        <authorList>
            <person name="Yamashiro T."/>
            <person name="Shiraishi A."/>
            <person name="Satake H."/>
            <person name="Nakayama K."/>
        </authorList>
    </citation>
    <scope>NUCLEOTIDE SEQUENCE</scope>
</reference>
<proteinExistence type="predicted"/>
<evidence type="ECO:0000313" key="1">
    <source>
        <dbReference type="EMBL" id="GJS62634.1"/>
    </source>
</evidence>
<comment type="caution">
    <text evidence="1">The sequence shown here is derived from an EMBL/GenBank/DDBJ whole genome shotgun (WGS) entry which is preliminary data.</text>
</comment>